<dbReference type="AlphaFoldDB" id="A0A0L0FD16"/>
<dbReference type="EMBL" id="KQ244928">
    <property type="protein sequence ID" value="KNC73968.1"/>
    <property type="molecule type" value="Genomic_DNA"/>
</dbReference>
<keyword evidence="2" id="KW-1185">Reference proteome</keyword>
<evidence type="ECO:0000313" key="2">
    <source>
        <dbReference type="Proteomes" id="UP000054560"/>
    </source>
</evidence>
<gene>
    <name evidence="1" type="ORF">SARC_13473</name>
</gene>
<dbReference type="RefSeq" id="XP_014147870.1">
    <property type="nucleotide sequence ID" value="XM_014292395.1"/>
</dbReference>
<reference evidence="1 2" key="1">
    <citation type="submission" date="2011-02" db="EMBL/GenBank/DDBJ databases">
        <title>The Genome Sequence of Sphaeroforma arctica JP610.</title>
        <authorList>
            <consortium name="The Broad Institute Genome Sequencing Platform"/>
            <person name="Russ C."/>
            <person name="Cuomo C."/>
            <person name="Young S.K."/>
            <person name="Zeng Q."/>
            <person name="Gargeya S."/>
            <person name="Alvarado L."/>
            <person name="Berlin A."/>
            <person name="Chapman S.B."/>
            <person name="Chen Z."/>
            <person name="Freedman E."/>
            <person name="Gellesch M."/>
            <person name="Goldberg J."/>
            <person name="Griggs A."/>
            <person name="Gujja S."/>
            <person name="Heilman E."/>
            <person name="Heiman D."/>
            <person name="Howarth C."/>
            <person name="Mehta T."/>
            <person name="Neiman D."/>
            <person name="Pearson M."/>
            <person name="Roberts A."/>
            <person name="Saif S."/>
            <person name="Shea T."/>
            <person name="Shenoy N."/>
            <person name="Sisk P."/>
            <person name="Stolte C."/>
            <person name="Sykes S."/>
            <person name="White J."/>
            <person name="Yandava C."/>
            <person name="Burger G."/>
            <person name="Gray M.W."/>
            <person name="Holland P.W.H."/>
            <person name="King N."/>
            <person name="Lang F.B.F."/>
            <person name="Roger A.J."/>
            <person name="Ruiz-Trillo I."/>
            <person name="Haas B."/>
            <person name="Nusbaum C."/>
            <person name="Birren B."/>
        </authorList>
    </citation>
    <scope>NUCLEOTIDE SEQUENCE [LARGE SCALE GENOMIC DNA]</scope>
    <source>
        <strain evidence="1 2">JP610</strain>
    </source>
</reference>
<name>A0A0L0FD16_9EUKA</name>
<dbReference type="Proteomes" id="UP000054560">
    <property type="component" value="Unassembled WGS sequence"/>
</dbReference>
<feature type="non-terminal residue" evidence="1">
    <location>
        <position position="1"/>
    </location>
</feature>
<accession>A0A0L0FD16</accession>
<protein>
    <submittedName>
        <fullName evidence="1">Uncharacterized protein</fullName>
    </submittedName>
</protein>
<dbReference type="GeneID" id="25913977"/>
<proteinExistence type="predicted"/>
<evidence type="ECO:0000313" key="1">
    <source>
        <dbReference type="EMBL" id="KNC73968.1"/>
    </source>
</evidence>
<organism evidence="1 2">
    <name type="scientific">Sphaeroforma arctica JP610</name>
    <dbReference type="NCBI Taxonomy" id="667725"/>
    <lineage>
        <taxon>Eukaryota</taxon>
        <taxon>Ichthyosporea</taxon>
        <taxon>Ichthyophonida</taxon>
        <taxon>Sphaeroforma</taxon>
    </lineage>
</organism>
<sequence>SIVDIIGSPAVLLATRNKSTDGLHVKSPALRLVDKPKLADTFEGLENTVTFLINYKSIDQTELRPRSFAAKVSQKFTEAFANDVYIYSIRDKETFKNETLGYYNALKNNIMDTRGRPEELLATRNKRAVCADFNRTEDNTELGRF</sequence>